<dbReference type="PANTHER" id="PTHR33168">
    <property type="entry name" value="STRESS INDUCED PROTEIN-RELATED"/>
    <property type="match status" value="1"/>
</dbReference>
<evidence type="ECO:0000313" key="2">
    <source>
        <dbReference type="Proteomes" id="UP000287651"/>
    </source>
</evidence>
<proteinExistence type="predicted"/>
<protein>
    <submittedName>
        <fullName evidence="1">Uncharacterized protein</fullName>
    </submittedName>
</protein>
<reference evidence="1 2" key="1">
    <citation type="journal article" date="2014" name="Agronomy (Basel)">
        <title>A Draft Genome Sequence for Ensete ventricosum, the Drought-Tolerant Tree Against Hunger.</title>
        <authorList>
            <person name="Harrison J."/>
            <person name="Moore K.A."/>
            <person name="Paszkiewicz K."/>
            <person name="Jones T."/>
            <person name="Grant M."/>
            <person name="Ambacheew D."/>
            <person name="Muzemil S."/>
            <person name="Studholme D.J."/>
        </authorList>
    </citation>
    <scope>NUCLEOTIDE SEQUENCE [LARGE SCALE GENOMIC DNA]</scope>
</reference>
<accession>A0A426ZRQ8</accession>
<evidence type="ECO:0000313" key="1">
    <source>
        <dbReference type="EMBL" id="RRT66584.1"/>
    </source>
</evidence>
<gene>
    <name evidence="1" type="ORF">B296_00012308</name>
</gene>
<name>A0A426ZRQ8_ENSVE</name>
<dbReference type="Proteomes" id="UP000287651">
    <property type="component" value="Unassembled WGS sequence"/>
</dbReference>
<dbReference type="AlphaFoldDB" id="A0A426ZRQ8"/>
<dbReference type="EMBL" id="AMZH03005371">
    <property type="protein sequence ID" value="RRT66584.1"/>
    <property type="molecule type" value="Genomic_DNA"/>
</dbReference>
<comment type="caution">
    <text evidence="1">The sequence shown here is derived from an EMBL/GenBank/DDBJ whole genome shotgun (WGS) entry which is preliminary data.</text>
</comment>
<sequence>MDSSTRLQRQRSCACPPLDIVLRCGSCRSTAAGFNRISADEWDGDSAASTRRSSWSTAGMRLRGLWRRITREKRKVFNPAPAAYDPFTYAQNFDEGWAVEEEPENLSGSFSARFAVPSGVLQRTRW</sequence>
<organism evidence="1 2">
    <name type="scientific">Ensete ventricosum</name>
    <name type="common">Abyssinian banana</name>
    <name type="synonym">Musa ensete</name>
    <dbReference type="NCBI Taxonomy" id="4639"/>
    <lineage>
        <taxon>Eukaryota</taxon>
        <taxon>Viridiplantae</taxon>
        <taxon>Streptophyta</taxon>
        <taxon>Embryophyta</taxon>
        <taxon>Tracheophyta</taxon>
        <taxon>Spermatophyta</taxon>
        <taxon>Magnoliopsida</taxon>
        <taxon>Liliopsida</taxon>
        <taxon>Zingiberales</taxon>
        <taxon>Musaceae</taxon>
        <taxon>Ensete</taxon>
    </lineage>
</organism>